<dbReference type="InParanoid" id="A0A1Q3BAW2"/>
<comment type="caution">
    <text evidence="3">The sequence shown here is derived from an EMBL/GenBank/DDBJ whole genome shotgun (WGS) entry which is preliminary data.</text>
</comment>
<dbReference type="InterPro" id="IPR029058">
    <property type="entry name" value="AB_hydrolase_fold"/>
</dbReference>
<dbReference type="Gene3D" id="3.40.50.12670">
    <property type="match status" value="1"/>
</dbReference>
<dbReference type="GO" id="GO:0006508">
    <property type="term" value="P:proteolysis"/>
    <property type="evidence" value="ECO:0007669"/>
    <property type="project" value="InterPro"/>
</dbReference>
<dbReference type="Gene3D" id="3.40.50.1820">
    <property type="entry name" value="alpha/beta hydrolase"/>
    <property type="match status" value="1"/>
</dbReference>
<organism evidence="3 4">
    <name type="scientific">Cephalotus follicularis</name>
    <name type="common">Albany pitcher plant</name>
    <dbReference type="NCBI Taxonomy" id="3775"/>
    <lineage>
        <taxon>Eukaryota</taxon>
        <taxon>Viridiplantae</taxon>
        <taxon>Streptophyta</taxon>
        <taxon>Embryophyta</taxon>
        <taxon>Tracheophyta</taxon>
        <taxon>Spermatophyta</taxon>
        <taxon>Magnoliopsida</taxon>
        <taxon>eudicotyledons</taxon>
        <taxon>Gunneridae</taxon>
        <taxon>Pentapetalae</taxon>
        <taxon>rosids</taxon>
        <taxon>fabids</taxon>
        <taxon>Oxalidales</taxon>
        <taxon>Cephalotaceae</taxon>
        <taxon>Cephalotus</taxon>
    </lineage>
</organism>
<dbReference type="PANTHER" id="PTHR11802:SF400">
    <property type="entry name" value="SERINE CARBOXYPEPTIDASE-LIKE PROTEIN"/>
    <property type="match status" value="1"/>
</dbReference>
<evidence type="ECO:0000256" key="2">
    <source>
        <dbReference type="SAM" id="SignalP"/>
    </source>
</evidence>
<evidence type="ECO:0000313" key="4">
    <source>
        <dbReference type="Proteomes" id="UP000187406"/>
    </source>
</evidence>
<proteinExistence type="inferred from homology"/>
<protein>
    <submittedName>
        <fullName evidence="3">Peptidase_S10 domain-containing protein</fullName>
    </submittedName>
</protein>
<dbReference type="GO" id="GO:0016747">
    <property type="term" value="F:acyltransferase activity, transferring groups other than amino-acyl groups"/>
    <property type="evidence" value="ECO:0007669"/>
    <property type="project" value="TreeGrafter"/>
</dbReference>
<name>A0A1Q3BAW2_CEPFO</name>
<dbReference type="FunFam" id="3.40.50.12670:FF:000002">
    <property type="entry name" value="Carboxypeptidase"/>
    <property type="match status" value="1"/>
</dbReference>
<keyword evidence="2" id="KW-0732">Signal</keyword>
<feature type="signal peptide" evidence="2">
    <location>
        <begin position="1"/>
        <end position="30"/>
    </location>
</feature>
<dbReference type="SUPFAM" id="SSF53474">
    <property type="entry name" value="alpha/beta-Hydrolases"/>
    <property type="match status" value="1"/>
</dbReference>
<keyword evidence="4" id="KW-1185">Reference proteome</keyword>
<dbReference type="Proteomes" id="UP000187406">
    <property type="component" value="Unassembled WGS sequence"/>
</dbReference>
<comment type="similarity">
    <text evidence="1">Belongs to the peptidase S10 family.</text>
</comment>
<sequence>MMPSSTFVRFVSWVFLSLLLLLLLPRYGESGSMVKYLPGYPGELPFILETGYITVNESELFYMFVESQGKPTQDPLLIYLIGGPGCSAFNGFFFQTGPLFFNETDYSGGLPSLALNPYTWTKTASIIYIDAPVGTGYSYATTWENLTVSDSTFASQTHIFMRKWLIEHPKFITNPFFIASDSYAGLVTPIIAQEILTGNADGLWPRIKLVGVLSGSPHTDTQLEDNSKIHFAHQMTLISNGLYQSAKNNCDGNYVDVDANNTACLQDIEAIEMCLDQINNQNVLEPYCATLSPRSNDNQLRRSVKEKKNHSPISKPEDYWCRNFHYLLADIYANDKSVQEALNVREGTIEEWFRCNLSLAHSTYTYDITSVVDYQQNLTKNGLQVLLYSGDHDMVVTHISTEEWISSLNVTVDDYWRPWFVDGQVAGYTEKYSNYGYRLTYATLKGSGHSPTEFRPKECYEMFQRWIHYYPL</sequence>
<gene>
    <name evidence="3" type="ORF">CFOL_v3_08633</name>
</gene>
<dbReference type="Pfam" id="PF00450">
    <property type="entry name" value="Peptidase_S10"/>
    <property type="match status" value="1"/>
</dbReference>
<evidence type="ECO:0000313" key="3">
    <source>
        <dbReference type="EMBL" id="GAV65118.1"/>
    </source>
</evidence>
<dbReference type="OrthoDB" id="1464862at2759"/>
<accession>A0A1Q3BAW2</accession>
<reference evidence="4" key="1">
    <citation type="submission" date="2016-04" db="EMBL/GenBank/DDBJ databases">
        <title>Cephalotus genome sequencing.</title>
        <authorList>
            <person name="Fukushima K."/>
            <person name="Hasebe M."/>
            <person name="Fang X."/>
        </authorList>
    </citation>
    <scope>NUCLEOTIDE SEQUENCE [LARGE SCALE GENOMIC DNA]</scope>
    <source>
        <strain evidence="4">cv. St1</strain>
    </source>
</reference>
<dbReference type="GO" id="GO:0004185">
    <property type="term" value="F:serine-type carboxypeptidase activity"/>
    <property type="evidence" value="ECO:0007669"/>
    <property type="project" value="InterPro"/>
</dbReference>
<dbReference type="AlphaFoldDB" id="A0A1Q3BAW2"/>
<evidence type="ECO:0000256" key="1">
    <source>
        <dbReference type="ARBA" id="ARBA00009431"/>
    </source>
</evidence>
<dbReference type="InterPro" id="IPR001563">
    <property type="entry name" value="Peptidase_S10"/>
</dbReference>
<dbReference type="GO" id="GO:0019748">
    <property type="term" value="P:secondary metabolic process"/>
    <property type="evidence" value="ECO:0007669"/>
    <property type="project" value="TreeGrafter"/>
</dbReference>
<dbReference type="EMBL" id="BDDD01000387">
    <property type="protein sequence ID" value="GAV65118.1"/>
    <property type="molecule type" value="Genomic_DNA"/>
</dbReference>
<dbReference type="PRINTS" id="PR00724">
    <property type="entry name" value="CRBOXYPTASEC"/>
</dbReference>
<dbReference type="FunFam" id="3.40.50.1820:FF:000072">
    <property type="entry name" value="Serine carboxypeptidase-like 19"/>
    <property type="match status" value="1"/>
</dbReference>
<feature type="chain" id="PRO_5013134613" evidence="2">
    <location>
        <begin position="31"/>
        <end position="472"/>
    </location>
</feature>
<dbReference type="PANTHER" id="PTHR11802">
    <property type="entry name" value="SERINE PROTEASE FAMILY S10 SERINE CARBOXYPEPTIDASE"/>
    <property type="match status" value="1"/>
</dbReference>